<accession>A0ABM1QB86</accession>
<dbReference type="Proteomes" id="UP000694864">
    <property type="component" value="Chromosome 8"/>
</dbReference>
<dbReference type="InterPro" id="IPR012340">
    <property type="entry name" value="NA-bd_OB-fold"/>
</dbReference>
<keyword evidence="1" id="KW-1185">Reference proteome</keyword>
<dbReference type="SUPFAM" id="SSF50249">
    <property type="entry name" value="Nucleic acid-binding proteins"/>
    <property type="match status" value="1"/>
</dbReference>
<gene>
    <name evidence="2" type="primary">LOC104707183</name>
</gene>
<name>A0ABM1QB86_CAMSA</name>
<dbReference type="Gene3D" id="2.40.50.140">
    <property type="entry name" value="Nucleic acid-binding proteins"/>
    <property type="match status" value="1"/>
</dbReference>
<sequence length="103" mass="11594">MPSPASENIAEKTASIMVPERVEYMVFPNNVSCPREVSKCIVKATILAIDSDMGWYYWSCKDCSKKVVPVLLDGLDEDEAVDILPMAFHCTRCRLDNPILVLR</sequence>
<protein>
    <submittedName>
        <fullName evidence="2">Uncharacterized protein LOC104707183</fullName>
    </submittedName>
</protein>
<organism evidence="1 2">
    <name type="scientific">Camelina sativa</name>
    <name type="common">False flax</name>
    <name type="synonym">Myagrum sativum</name>
    <dbReference type="NCBI Taxonomy" id="90675"/>
    <lineage>
        <taxon>Eukaryota</taxon>
        <taxon>Viridiplantae</taxon>
        <taxon>Streptophyta</taxon>
        <taxon>Embryophyta</taxon>
        <taxon>Tracheophyta</taxon>
        <taxon>Spermatophyta</taxon>
        <taxon>Magnoliopsida</taxon>
        <taxon>eudicotyledons</taxon>
        <taxon>Gunneridae</taxon>
        <taxon>Pentapetalae</taxon>
        <taxon>rosids</taxon>
        <taxon>malvids</taxon>
        <taxon>Brassicales</taxon>
        <taxon>Brassicaceae</taxon>
        <taxon>Camelineae</taxon>
        <taxon>Camelina</taxon>
    </lineage>
</organism>
<evidence type="ECO:0000313" key="1">
    <source>
        <dbReference type="Proteomes" id="UP000694864"/>
    </source>
</evidence>
<reference evidence="1" key="1">
    <citation type="journal article" date="2014" name="Nat. Commun.">
        <title>The emerging biofuel crop Camelina sativa retains a highly undifferentiated hexaploid genome structure.</title>
        <authorList>
            <person name="Kagale S."/>
            <person name="Koh C."/>
            <person name="Nixon J."/>
            <person name="Bollina V."/>
            <person name="Clarke W.E."/>
            <person name="Tuteja R."/>
            <person name="Spillane C."/>
            <person name="Robinson S.J."/>
            <person name="Links M.G."/>
            <person name="Clarke C."/>
            <person name="Higgins E.E."/>
            <person name="Huebert T."/>
            <person name="Sharpe A.G."/>
            <person name="Parkin I.A."/>
        </authorList>
    </citation>
    <scope>NUCLEOTIDE SEQUENCE [LARGE SCALE GENOMIC DNA]</scope>
    <source>
        <strain evidence="1">cv. DH55</strain>
    </source>
</reference>
<dbReference type="GeneID" id="104707183"/>
<evidence type="ECO:0000313" key="2">
    <source>
        <dbReference type="RefSeq" id="XP_019084024.1"/>
    </source>
</evidence>
<proteinExistence type="predicted"/>
<dbReference type="RefSeq" id="XP_019084024.1">
    <property type="nucleotide sequence ID" value="XM_019228479.1"/>
</dbReference>
<reference evidence="2" key="2">
    <citation type="submission" date="2025-08" db="UniProtKB">
        <authorList>
            <consortium name="RefSeq"/>
        </authorList>
    </citation>
    <scope>IDENTIFICATION</scope>
    <source>
        <tissue evidence="2">Leaf</tissue>
    </source>
</reference>